<dbReference type="CDD" id="cd07067">
    <property type="entry name" value="HP_PGM_like"/>
    <property type="match status" value="1"/>
</dbReference>
<dbReference type="PANTHER" id="PTHR46517:SF1">
    <property type="entry name" value="FRUCTOSE-2,6-BISPHOSPHATASE TIGAR"/>
    <property type="match status" value="1"/>
</dbReference>
<protein>
    <submittedName>
        <fullName evidence="2">Histidine phosphatase family protein</fullName>
    </submittedName>
</protein>
<evidence type="ECO:0000313" key="3">
    <source>
        <dbReference type="Proteomes" id="UP000430368"/>
    </source>
</evidence>
<dbReference type="InterPro" id="IPR029033">
    <property type="entry name" value="His_PPase_superfam"/>
</dbReference>
<name>A0ABX6GUC0_9GAMM</name>
<dbReference type="InterPro" id="IPR013078">
    <property type="entry name" value="His_Pase_superF_clade-1"/>
</dbReference>
<dbReference type="SUPFAM" id="SSF53254">
    <property type="entry name" value="Phosphoglycerate mutase-like"/>
    <property type="match status" value="1"/>
</dbReference>
<dbReference type="SMART" id="SM00855">
    <property type="entry name" value="PGAM"/>
    <property type="match status" value="1"/>
</dbReference>
<keyword evidence="1" id="KW-0378">Hydrolase</keyword>
<dbReference type="Pfam" id="PF00300">
    <property type="entry name" value="His_Phos_1"/>
    <property type="match status" value="1"/>
</dbReference>
<proteinExistence type="predicted"/>
<reference evidence="2 3" key="1">
    <citation type="submission" date="2019-07" db="EMBL/GenBank/DDBJ databases">
        <title>Serratia dokdonensis sp. nov., an elicitor of systemic resistance in Nicotiana Tabacum.</title>
        <authorList>
            <person name="Son J.-S."/>
            <person name="Hwang Y.-J."/>
            <person name="Lee S.-Y."/>
            <person name="Ghim S.-Y."/>
        </authorList>
    </citation>
    <scope>NUCLEOTIDE SEQUENCE [LARGE SCALE GENOMIC DNA]</scope>
    <source>
        <strain evidence="2 3">KUDC3025</strain>
    </source>
</reference>
<organism evidence="2 3">
    <name type="scientific">Serratia rhizosphaerae</name>
    <dbReference type="NCBI Taxonomy" id="2597702"/>
    <lineage>
        <taxon>Bacteria</taxon>
        <taxon>Pseudomonadati</taxon>
        <taxon>Pseudomonadota</taxon>
        <taxon>Gammaproteobacteria</taxon>
        <taxon>Enterobacterales</taxon>
        <taxon>Yersiniaceae</taxon>
        <taxon>Serratia</taxon>
    </lineage>
</organism>
<keyword evidence="3" id="KW-1185">Reference proteome</keyword>
<dbReference type="InterPro" id="IPR051695">
    <property type="entry name" value="Phosphoglycerate_Mutase"/>
</dbReference>
<evidence type="ECO:0000313" key="2">
    <source>
        <dbReference type="EMBL" id="QHA89815.1"/>
    </source>
</evidence>
<dbReference type="PANTHER" id="PTHR46517">
    <property type="entry name" value="FRUCTOSE-2,6-BISPHOSPHATASE TIGAR"/>
    <property type="match status" value="1"/>
</dbReference>
<sequence>MLLSGSAMAQLQDNGKGSVDIYFVRHGQTIFNLYDRVQGWSDTPLTQEGEKVARQFGAGSKDIGFKKYYSGDLGRQRETLSLIMQSQNSQAAPKELKALREVFFGGFEGLPNNEMNTAAGKALGLKSDSAMTELRQQGKMSLTELADAISKADEKHDAETAGQVRDRMQSALGMMVKDALQHHDKNVLAVSSGMSIGIMISDMTNDPLKNKGMGNAAAVKIEYRDGKYQVKDIGDMRYVEAGKKIIDAADAKRSH</sequence>
<evidence type="ECO:0000256" key="1">
    <source>
        <dbReference type="ARBA" id="ARBA00022801"/>
    </source>
</evidence>
<dbReference type="Gene3D" id="3.40.50.1240">
    <property type="entry name" value="Phosphoglycerate mutase-like"/>
    <property type="match status" value="1"/>
</dbReference>
<dbReference type="Proteomes" id="UP000430368">
    <property type="component" value="Chromosome"/>
</dbReference>
<gene>
    <name evidence="2" type="ORF">FO014_03030</name>
</gene>
<dbReference type="EMBL" id="CP041764">
    <property type="protein sequence ID" value="QHA89815.1"/>
    <property type="molecule type" value="Genomic_DNA"/>
</dbReference>
<accession>A0ABX6GUC0</accession>